<keyword evidence="1" id="KW-0175">Coiled coil</keyword>
<dbReference type="AlphaFoldDB" id="A0A0F9LUJ1"/>
<organism evidence="2">
    <name type="scientific">marine sediment metagenome</name>
    <dbReference type="NCBI Taxonomy" id="412755"/>
    <lineage>
        <taxon>unclassified sequences</taxon>
        <taxon>metagenomes</taxon>
        <taxon>ecological metagenomes</taxon>
    </lineage>
</organism>
<name>A0A0F9LUJ1_9ZZZZ</name>
<proteinExistence type="predicted"/>
<evidence type="ECO:0000256" key="1">
    <source>
        <dbReference type="SAM" id="Coils"/>
    </source>
</evidence>
<dbReference type="EMBL" id="LAZR01005579">
    <property type="protein sequence ID" value="KKM98774.1"/>
    <property type="molecule type" value="Genomic_DNA"/>
</dbReference>
<sequence>MTEIEKLIEEKKTFKKLFKYCWEESKELIKENETLKKQIENLKEENEILEDKLNIVQVTGEADFREL</sequence>
<accession>A0A0F9LUJ1</accession>
<protein>
    <submittedName>
        <fullName evidence="2">Uncharacterized protein</fullName>
    </submittedName>
</protein>
<evidence type="ECO:0000313" key="2">
    <source>
        <dbReference type="EMBL" id="KKM98774.1"/>
    </source>
</evidence>
<reference evidence="2" key="1">
    <citation type="journal article" date="2015" name="Nature">
        <title>Complex archaea that bridge the gap between prokaryotes and eukaryotes.</title>
        <authorList>
            <person name="Spang A."/>
            <person name="Saw J.H."/>
            <person name="Jorgensen S.L."/>
            <person name="Zaremba-Niedzwiedzka K."/>
            <person name="Martijn J."/>
            <person name="Lind A.E."/>
            <person name="van Eijk R."/>
            <person name="Schleper C."/>
            <person name="Guy L."/>
            <person name="Ettema T.J."/>
        </authorList>
    </citation>
    <scope>NUCLEOTIDE SEQUENCE</scope>
</reference>
<comment type="caution">
    <text evidence="2">The sequence shown here is derived from an EMBL/GenBank/DDBJ whole genome shotgun (WGS) entry which is preliminary data.</text>
</comment>
<gene>
    <name evidence="2" type="ORF">LCGC14_1154530</name>
</gene>
<feature type="coiled-coil region" evidence="1">
    <location>
        <begin position="25"/>
        <end position="59"/>
    </location>
</feature>